<name>A0A1L7LHG2_9STRE</name>
<feature type="region of interest" description="Disordered" evidence="1">
    <location>
        <begin position="141"/>
        <end position="196"/>
    </location>
</feature>
<accession>A0A1L7LHG2</accession>
<keyword evidence="3" id="KW-1185">Reference proteome</keyword>
<evidence type="ECO:0000256" key="1">
    <source>
        <dbReference type="SAM" id="MobiDB-lite"/>
    </source>
</evidence>
<gene>
    <name evidence="2" type="ORF">SRT_03920</name>
</gene>
<evidence type="ECO:0000313" key="3">
    <source>
        <dbReference type="Proteomes" id="UP000217758"/>
    </source>
</evidence>
<organism evidence="2 3">
    <name type="scientific">Streptococcus troglodytae</name>
    <dbReference type="NCBI Taxonomy" id="1111760"/>
    <lineage>
        <taxon>Bacteria</taxon>
        <taxon>Bacillati</taxon>
        <taxon>Bacillota</taxon>
        <taxon>Bacilli</taxon>
        <taxon>Lactobacillales</taxon>
        <taxon>Streptococcaceae</taxon>
        <taxon>Streptococcus</taxon>
    </lineage>
</organism>
<protein>
    <recommendedName>
        <fullName evidence="4">ATP-binding protein</fullName>
    </recommendedName>
</protein>
<evidence type="ECO:0008006" key="4">
    <source>
        <dbReference type="Google" id="ProtNLM"/>
    </source>
</evidence>
<dbReference type="EMBL" id="AP014612">
    <property type="protein sequence ID" value="BAQ23653.1"/>
    <property type="molecule type" value="Genomic_DNA"/>
</dbReference>
<dbReference type="RefSeq" id="WP_128832876.1">
    <property type="nucleotide sequence ID" value="NZ_AP014612.1"/>
</dbReference>
<feature type="compositionally biased region" description="Basic and acidic residues" evidence="1">
    <location>
        <begin position="172"/>
        <end position="196"/>
    </location>
</feature>
<dbReference type="KEGG" id="strg:SRT_03920"/>
<dbReference type="AlphaFoldDB" id="A0A1L7LHG2"/>
<dbReference type="Proteomes" id="UP000217758">
    <property type="component" value="Chromosome"/>
</dbReference>
<reference evidence="2 3" key="1">
    <citation type="journal article" date="2016" name="Microbiol. Immunol.">
        <title>Complete genome sequence of Streptococcus troglodytae TKU31 isolated from the oral cavity of a chimpanzee (Pan troglodytes).</title>
        <authorList>
            <person name="Okamoto M."/>
            <person name="Naito M."/>
            <person name="Miyanohara M."/>
            <person name="Imai S."/>
            <person name="Nomura Y."/>
            <person name="Saito W."/>
            <person name="Momoi Y."/>
            <person name="Takada K."/>
            <person name="Miyabe-Nishiwaki T."/>
            <person name="Tomonaga M."/>
            <person name="Hanada N."/>
        </authorList>
    </citation>
    <scope>NUCLEOTIDE SEQUENCE [LARGE SCALE GENOMIC DNA]</scope>
    <source>
        <strain evidence="3">TKU 31</strain>
    </source>
</reference>
<evidence type="ECO:0000313" key="2">
    <source>
        <dbReference type="EMBL" id="BAQ23653.1"/>
    </source>
</evidence>
<sequence length="196" mass="23129">MSRERKFPLVDDNDVVVAVPKTMRLYENEDLITNIHGPYEDKVYNDVTQDYQFIPDNPNPQKVASDRLVTQKAGKTYAELAREEARWDLKKKRQSLITNDYPKSVSRTSTKKSEKVTKAPKNELGRFSDHLHQDTYILAELPKNYSEPKNPSRKENKKNNYDFLKTSQIYNQKEKQEHQERHVAQELNLERFEDVN</sequence>
<feature type="region of interest" description="Disordered" evidence="1">
    <location>
        <begin position="98"/>
        <end position="129"/>
    </location>
</feature>
<feature type="compositionally biased region" description="Basic and acidic residues" evidence="1">
    <location>
        <begin position="150"/>
        <end position="160"/>
    </location>
</feature>
<feature type="compositionally biased region" description="Basic and acidic residues" evidence="1">
    <location>
        <begin position="111"/>
        <end position="129"/>
    </location>
</feature>
<proteinExistence type="predicted"/>